<reference evidence="1 2" key="1">
    <citation type="journal article" date="2005" name="J. Bacteriol.">
        <title>Insights on evolution of virulence and resistance from the complete genome analysis of an early methicillin-resistant Staphylococcus aureus strain and a biofilm-producing methicillin-resistant Staphylococcus epidermidis strain.</title>
        <authorList>
            <person name="Gill S.R."/>
            <person name="Fouts D.E."/>
            <person name="Archer G.L."/>
            <person name="Mongodin E.F."/>
            <person name="Deboy R.T."/>
            <person name="Ravel J."/>
            <person name="Paulsen I.T."/>
            <person name="Kolonay J.F."/>
            <person name="Brinkac L."/>
            <person name="Beanan M."/>
            <person name="Dodson R.J."/>
            <person name="Daugherty S.C."/>
            <person name="Madupu R."/>
            <person name="Angiuoli S.V."/>
            <person name="Durkin A.S."/>
            <person name="Haft D.H."/>
            <person name="Vamathevan J."/>
            <person name="Khouri H."/>
            <person name="Utterback T."/>
            <person name="Lee C."/>
            <person name="Dimitrov G."/>
            <person name="Jiang L."/>
            <person name="Qin H."/>
            <person name="Weidman J."/>
            <person name="Tran K."/>
            <person name="Kang K."/>
            <person name="Hance I.R."/>
            <person name="Nelson K.E."/>
            <person name="Fraser C.M."/>
        </authorList>
    </citation>
    <scope>NUCLEOTIDE SEQUENCE [LARGE SCALE GENOMIC DNA]</scope>
    <source>
        <strain evidence="1 2">COL</strain>
    </source>
</reference>
<evidence type="ECO:0000313" key="1">
    <source>
        <dbReference type="EMBL" id="AAW36948.1"/>
    </source>
</evidence>
<proteinExistence type="predicted"/>
<protein>
    <submittedName>
        <fullName evidence="1">Uncharacterized protein</fullName>
    </submittedName>
</protein>
<accession>A0A0H2WWH9</accession>
<dbReference type="Proteomes" id="UP000000530">
    <property type="component" value="Chromosome"/>
</dbReference>
<dbReference type="HOGENOM" id="CLU_3296817_0_0_9"/>
<evidence type="ECO:0000313" key="2">
    <source>
        <dbReference type="Proteomes" id="UP000000530"/>
    </source>
</evidence>
<dbReference type="AlphaFoldDB" id="A0A0H2WWH9"/>
<sequence>MLGRVVTKRIPQHRVKTIQTKESQPRMDSYFNPWLTLYFI</sequence>
<organism evidence="1 2">
    <name type="scientific">Staphylococcus aureus (strain COL)</name>
    <dbReference type="NCBI Taxonomy" id="93062"/>
    <lineage>
        <taxon>Bacteria</taxon>
        <taxon>Bacillati</taxon>
        <taxon>Bacillota</taxon>
        <taxon>Bacilli</taxon>
        <taxon>Bacillales</taxon>
        <taxon>Staphylococcaceae</taxon>
        <taxon>Staphylococcus</taxon>
    </lineage>
</organism>
<gene>
    <name evidence="1" type="ordered locus">SACOL1978</name>
</gene>
<dbReference type="KEGG" id="sac:SACOL1978"/>
<dbReference type="EMBL" id="CP000046">
    <property type="protein sequence ID" value="AAW36948.1"/>
    <property type="molecule type" value="Genomic_DNA"/>
</dbReference>
<name>A0A0H2WWH9_STAAC</name>